<evidence type="ECO:0000313" key="2">
    <source>
        <dbReference type="EMBL" id="AWA30953.1"/>
    </source>
</evidence>
<feature type="transmembrane region" description="Helical" evidence="1">
    <location>
        <begin position="55"/>
        <end position="72"/>
    </location>
</feature>
<gene>
    <name evidence="2" type="ORF">HYN48_13185</name>
</gene>
<proteinExistence type="predicted"/>
<accession>A0A2S0RGS0</accession>
<keyword evidence="3" id="KW-1185">Reference proteome</keyword>
<keyword evidence="1" id="KW-1133">Transmembrane helix</keyword>
<dbReference type="AlphaFoldDB" id="A0A2S0RGS0"/>
<reference evidence="2 3" key="1">
    <citation type="submission" date="2018-04" db="EMBL/GenBank/DDBJ databases">
        <title>Genome sequencing of Flavobacterium sp. HYN0048.</title>
        <authorList>
            <person name="Yi H."/>
            <person name="Baek C."/>
        </authorList>
    </citation>
    <scope>NUCLEOTIDE SEQUENCE [LARGE SCALE GENOMIC DNA]</scope>
    <source>
        <strain evidence="2 3">HYN0048</strain>
    </source>
</reference>
<protein>
    <submittedName>
        <fullName evidence="2">Uncharacterized protein</fullName>
    </submittedName>
</protein>
<keyword evidence="1" id="KW-0472">Membrane</keyword>
<evidence type="ECO:0000313" key="3">
    <source>
        <dbReference type="Proteomes" id="UP000244193"/>
    </source>
</evidence>
<dbReference type="KEGG" id="fmg:HYN48_13185"/>
<evidence type="ECO:0000256" key="1">
    <source>
        <dbReference type="SAM" id="Phobius"/>
    </source>
</evidence>
<dbReference type="Proteomes" id="UP000244193">
    <property type="component" value="Chromosome"/>
</dbReference>
<name>A0A2S0RGS0_9FLAO</name>
<sequence length="89" mass="10233">MYSRNINFAINKTLKFLKFIIPGLLVICLLILAITRLGDFIGISYDDKIVDEVGVLIYFIILTFLPVLVNFVKHRRAKFSNEKKSSAIR</sequence>
<feature type="transmembrane region" description="Helical" evidence="1">
    <location>
        <begin position="16"/>
        <end position="35"/>
    </location>
</feature>
<keyword evidence="1" id="KW-0812">Transmembrane</keyword>
<dbReference type="EMBL" id="CP028811">
    <property type="protein sequence ID" value="AWA30953.1"/>
    <property type="molecule type" value="Genomic_DNA"/>
</dbReference>
<organism evidence="2 3">
    <name type="scientific">Flavobacterium magnum</name>
    <dbReference type="NCBI Taxonomy" id="2162713"/>
    <lineage>
        <taxon>Bacteria</taxon>
        <taxon>Pseudomonadati</taxon>
        <taxon>Bacteroidota</taxon>
        <taxon>Flavobacteriia</taxon>
        <taxon>Flavobacteriales</taxon>
        <taxon>Flavobacteriaceae</taxon>
        <taxon>Flavobacterium</taxon>
    </lineage>
</organism>